<feature type="domain" description="DUF2147" evidence="2">
    <location>
        <begin position="30"/>
        <end position="150"/>
    </location>
</feature>
<dbReference type="EMBL" id="MLCN01000008">
    <property type="protein sequence ID" value="ONG41502.1"/>
    <property type="molecule type" value="Genomic_DNA"/>
</dbReference>
<dbReference type="Pfam" id="PF09917">
    <property type="entry name" value="DUF2147"/>
    <property type="match status" value="1"/>
</dbReference>
<reference evidence="3 4" key="1">
    <citation type="submission" date="2016-10" db="EMBL/GenBank/DDBJ databases">
        <title>Draft Genome sequence of Alkanindiges sp. strain H1.</title>
        <authorList>
            <person name="Subhash Y."/>
            <person name="Lee S."/>
        </authorList>
    </citation>
    <scope>NUCLEOTIDE SEQUENCE [LARGE SCALE GENOMIC DNA]</scope>
    <source>
        <strain evidence="3 4">H1</strain>
    </source>
</reference>
<evidence type="ECO:0000313" key="3">
    <source>
        <dbReference type="EMBL" id="ONG41502.1"/>
    </source>
</evidence>
<dbReference type="OrthoDB" id="9814399at2"/>
<evidence type="ECO:0000256" key="1">
    <source>
        <dbReference type="SAM" id="SignalP"/>
    </source>
</evidence>
<gene>
    <name evidence="3" type="ORF">BKE30_03405</name>
</gene>
<feature type="signal peptide" evidence="1">
    <location>
        <begin position="1"/>
        <end position="24"/>
    </location>
</feature>
<name>A0A1S8CXF6_9GAMM</name>
<dbReference type="AlphaFoldDB" id="A0A1S8CXF6"/>
<keyword evidence="4" id="KW-1185">Reference proteome</keyword>
<keyword evidence="1" id="KW-0732">Signal</keyword>
<sequence length="153" mass="16980">MNIKVLTNSLLVMAALFYSPALFASNAIVGKWKVVDSKSGVVKSISEVTEEPDGTFSVKIDRFVNSLRKENPYCTKCPPPFHNKPLLGLKLVWGLKPGSKPNEYINGYALDIDSGKIYRGKAKLSDDGRRLKMRGYVGTSVLGRTEVWIRADE</sequence>
<dbReference type="PANTHER" id="PTHR36919:SF3">
    <property type="entry name" value="BLL5882 PROTEIN"/>
    <property type="match status" value="1"/>
</dbReference>
<dbReference type="Proteomes" id="UP000192132">
    <property type="component" value="Unassembled WGS sequence"/>
</dbReference>
<evidence type="ECO:0000313" key="4">
    <source>
        <dbReference type="Proteomes" id="UP000192132"/>
    </source>
</evidence>
<organism evidence="3 4">
    <name type="scientific">Alkanindiges hydrocarboniclasticus</name>
    <dbReference type="NCBI Taxonomy" id="1907941"/>
    <lineage>
        <taxon>Bacteria</taxon>
        <taxon>Pseudomonadati</taxon>
        <taxon>Pseudomonadota</taxon>
        <taxon>Gammaproteobacteria</taxon>
        <taxon>Moraxellales</taxon>
        <taxon>Moraxellaceae</taxon>
        <taxon>Alkanindiges</taxon>
    </lineage>
</organism>
<dbReference type="PANTHER" id="PTHR36919">
    <property type="entry name" value="BLR1215 PROTEIN"/>
    <property type="match status" value="1"/>
</dbReference>
<comment type="caution">
    <text evidence="3">The sequence shown here is derived from an EMBL/GenBank/DDBJ whole genome shotgun (WGS) entry which is preliminary data.</text>
</comment>
<dbReference type="InterPro" id="IPR019223">
    <property type="entry name" value="DUF2147"/>
</dbReference>
<evidence type="ECO:0000259" key="2">
    <source>
        <dbReference type="Pfam" id="PF09917"/>
    </source>
</evidence>
<dbReference type="RefSeq" id="WP_076877260.1">
    <property type="nucleotide sequence ID" value="NZ_MLCN01000008.1"/>
</dbReference>
<dbReference type="Gene3D" id="2.40.128.520">
    <property type="match status" value="1"/>
</dbReference>
<feature type="chain" id="PRO_5013340571" description="DUF2147 domain-containing protein" evidence="1">
    <location>
        <begin position="25"/>
        <end position="153"/>
    </location>
</feature>
<accession>A0A1S8CXF6</accession>
<proteinExistence type="predicted"/>
<protein>
    <recommendedName>
        <fullName evidence="2">DUF2147 domain-containing protein</fullName>
    </recommendedName>
</protein>
<dbReference type="STRING" id="1907941.BKE30_03405"/>